<evidence type="ECO:0000256" key="1">
    <source>
        <dbReference type="ARBA" id="ARBA00005417"/>
    </source>
</evidence>
<dbReference type="PROSITE" id="PS00211">
    <property type="entry name" value="ABC_TRANSPORTER_1"/>
    <property type="match status" value="1"/>
</dbReference>
<keyword evidence="3" id="KW-0547">Nucleotide-binding</keyword>
<proteinExistence type="inferred from homology"/>
<dbReference type="Proteomes" id="UP000317043">
    <property type="component" value="Unassembled WGS sequence"/>
</dbReference>
<organism evidence="6 7">
    <name type="scientific">Stackebrandtia endophytica</name>
    <dbReference type="NCBI Taxonomy" id="1496996"/>
    <lineage>
        <taxon>Bacteria</taxon>
        <taxon>Bacillati</taxon>
        <taxon>Actinomycetota</taxon>
        <taxon>Actinomycetes</taxon>
        <taxon>Glycomycetales</taxon>
        <taxon>Glycomycetaceae</taxon>
        <taxon>Stackebrandtia</taxon>
    </lineage>
</organism>
<dbReference type="SMART" id="SM00382">
    <property type="entry name" value="AAA"/>
    <property type="match status" value="1"/>
</dbReference>
<comment type="caution">
    <text evidence="6">The sequence shown here is derived from an EMBL/GenBank/DDBJ whole genome shotgun (WGS) entry which is preliminary data.</text>
</comment>
<accession>A0A543B1W6</accession>
<evidence type="ECO:0000259" key="5">
    <source>
        <dbReference type="PROSITE" id="PS50893"/>
    </source>
</evidence>
<evidence type="ECO:0000313" key="7">
    <source>
        <dbReference type="Proteomes" id="UP000317043"/>
    </source>
</evidence>
<dbReference type="SUPFAM" id="SSF52540">
    <property type="entry name" value="P-loop containing nucleoside triphosphate hydrolases"/>
    <property type="match status" value="1"/>
</dbReference>
<dbReference type="InParanoid" id="A0A543B1W6"/>
<protein>
    <submittedName>
        <fullName evidence="6">ABC-2 type transport system ATP-binding protein</fullName>
    </submittedName>
</protein>
<reference evidence="6 7" key="1">
    <citation type="submission" date="2019-06" db="EMBL/GenBank/DDBJ databases">
        <title>Sequencing the genomes of 1000 actinobacteria strains.</title>
        <authorList>
            <person name="Klenk H.-P."/>
        </authorList>
    </citation>
    <scope>NUCLEOTIDE SEQUENCE [LARGE SCALE GENOMIC DNA]</scope>
    <source>
        <strain evidence="6 7">DSM 45928</strain>
    </source>
</reference>
<comment type="similarity">
    <text evidence="1">Belongs to the ABC transporter superfamily.</text>
</comment>
<dbReference type="EMBL" id="VFOW01000001">
    <property type="protein sequence ID" value="TQL78835.1"/>
    <property type="molecule type" value="Genomic_DNA"/>
</dbReference>
<dbReference type="Gene3D" id="3.40.50.300">
    <property type="entry name" value="P-loop containing nucleotide triphosphate hydrolases"/>
    <property type="match status" value="1"/>
</dbReference>
<dbReference type="RefSeq" id="WP_142043696.1">
    <property type="nucleotide sequence ID" value="NZ_JBHTGS010000002.1"/>
</dbReference>
<dbReference type="GO" id="GO:0005524">
    <property type="term" value="F:ATP binding"/>
    <property type="evidence" value="ECO:0007669"/>
    <property type="project" value="UniProtKB-KW"/>
</dbReference>
<dbReference type="InterPro" id="IPR003593">
    <property type="entry name" value="AAA+_ATPase"/>
</dbReference>
<evidence type="ECO:0000256" key="4">
    <source>
        <dbReference type="ARBA" id="ARBA00022840"/>
    </source>
</evidence>
<dbReference type="Pfam" id="PF00005">
    <property type="entry name" value="ABC_tran"/>
    <property type="match status" value="1"/>
</dbReference>
<dbReference type="InterPro" id="IPR017871">
    <property type="entry name" value="ABC_transporter-like_CS"/>
</dbReference>
<dbReference type="InterPro" id="IPR027417">
    <property type="entry name" value="P-loop_NTPase"/>
</dbReference>
<keyword evidence="7" id="KW-1185">Reference proteome</keyword>
<evidence type="ECO:0000256" key="2">
    <source>
        <dbReference type="ARBA" id="ARBA00022448"/>
    </source>
</evidence>
<sequence length="302" mass="31651">MIEIEDLTKRYRGKTVVDRLSFDVKPGAVTGFLGPNGAGKTSTLRMLLGLARPDGGTALIGGRRYADLDRPLCHVGALIDAGSMHSGRSARAHLTALAAANGISRDRVGQVLDIVGMESQAGARVGKFSLGMRQRIGIAAALLGDPSVLILDEPINGLDPDGVRWIRELLRGLASEGRTVLLSSHLMSEMELTADRLVIIGRGAMIADTSVAELAAEYSQGVSVRTPQAGEFTEALSRIGAQVRATSDGALIVTGPTAPQIAELAAGAGIVLHEVSSQKSTLEDAYMRLTADASEFRGGVTR</sequence>
<dbReference type="PROSITE" id="PS50893">
    <property type="entry name" value="ABC_TRANSPORTER_2"/>
    <property type="match status" value="1"/>
</dbReference>
<name>A0A543B1W6_9ACTN</name>
<evidence type="ECO:0000256" key="3">
    <source>
        <dbReference type="ARBA" id="ARBA00022741"/>
    </source>
</evidence>
<dbReference type="GO" id="GO:0016887">
    <property type="term" value="F:ATP hydrolysis activity"/>
    <property type="evidence" value="ECO:0007669"/>
    <property type="project" value="InterPro"/>
</dbReference>
<keyword evidence="2" id="KW-0813">Transport</keyword>
<keyword evidence="4 6" id="KW-0067">ATP-binding</keyword>
<dbReference type="OrthoDB" id="3217132at2"/>
<dbReference type="InterPro" id="IPR003439">
    <property type="entry name" value="ABC_transporter-like_ATP-bd"/>
</dbReference>
<evidence type="ECO:0000313" key="6">
    <source>
        <dbReference type="EMBL" id="TQL78835.1"/>
    </source>
</evidence>
<feature type="domain" description="ABC transporter" evidence="5">
    <location>
        <begin position="2"/>
        <end position="227"/>
    </location>
</feature>
<dbReference type="AlphaFoldDB" id="A0A543B1W6"/>
<dbReference type="PANTHER" id="PTHR43335:SF4">
    <property type="entry name" value="ABC TRANSPORTER, ATP-BINDING PROTEIN"/>
    <property type="match status" value="1"/>
</dbReference>
<gene>
    <name evidence="6" type="ORF">FB566_4430</name>
</gene>
<dbReference type="PANTHER" id="PTHR43335">
    <property type="entry name" value="ABC TRANSPORTER, ATP-BINDING PROTEIN"/>
    <property type="match status" value="1"/>
</dbReference>